<keyword evidence="6 7" id="KW-0315">Glutamine amidotransferase</keyword>
<dbReference type="PANTHER" id="PTHR11907">
    <property type="entry name" value="AMIDOPHOSPHORIBOSYLTRANSFERASE"/>
    <property type="match status" value="1"/>
</dbReference>
<dbReference type="UniPathway" id="UPA00074">
    <property type="reaction ID" value="UER00124"/>
</dbReference>
<dbReference type="Pfam" id="PF00156">
    <property type="entry name" value="Pribosyltran"/>
    <property type="match status" value="1"/>
</dbReference>
<dbReference type="Proteomes" id="UP000004671">
    <property type="component" value="Chromosome"/>
</dbReference>
<comment type="function">
    <text evidence="7">Catalyzes the formation of phosphoribosylamine from phosphoribosylpyrophosphate (PRPP) and glutamine.</text>
</comment>
<dbReference type="RefSeq" id="WP_006926917.1">
    <property type="nucleotide sequence ID" value="NZ_CM001402.1"/>
</dbReference>
<dbReference type="PaxDb" id="880073-Calab_0364"/>
<feature type="binding site" evidence="7 10">
    <location>
        <position position="361"/>
    </location>
    <ligand>
        <name>Mg(2+)</name>
        <dbReference type="ChEBI" id="CHEBI:18420"/>
    </ligand>
</feature>
<dbReference type="PIRSF" id="PIRSF000485">
    <property type="entry name" value="Amd_phspho_trans"/>
    <property type="match status" value="1"/>
</dbReference>
<dbReference type="GO" id="GO:0004044">
    <property type="term" value="F:amidophosphoribosyltransferase activity"/>
    <property type="evidence" value="ECO:0007669"/>
    <property type="project" value="UniProtKB-UniRule"/>
</dbReference>
<feature type="domain" description="Rhodanese" evidence="12">
    <location>
        <begin position="332"/>
        <end position="395"/>
    </location>
</feature>
<gene>
    <name evidence="7 14" type="primary">purF</name>
    <name evidence="14" type="ORF">Cabys_3168</name>
    <name evidence="15" type="ORF">Calab_0364</name>
</gene>
<dbReference type="FunCoup" id="H1XQC2">
    <property type="interactions" value="540"/>
</dbReference>
<dbReference type="GO" id="GO:0006189">
    <property type="term" value="P:'de novo' IMP biosynthetic process"/>
    <property type="evidence" value="ECO:0007669"/>
    <property type="project" value="UniProtKB-UniRule"/>
</dbReference>
<evidence type="ECO:0000256" key="1">
    <source>
        <dbReference type="ARBA" id="ARBA00005209"/>
    </source>
</evidence>
<dbReference type="SUPFAM" id="SSF56235">
    <property type="entry name" value="N-terminal nucleophile aminohydrolases (Ntn hydrolases)"/>
    <property type="match status" value="1"/>
</dbReference>
<evidence type="ECO:0000256" key="9">
    <source>
        <dbReference type="PIRSR" id="PIRSR000485-1"/>
    </source>
</evidence>
<dbReference type="OrthoDB" id="9801213at2"/>
<feature type="binding site" evidence="7 11">
    <location>
        <position position="398"/>
    </location>
    <ligand>
        <name>[4Fe-4S] cluster</name>
        <dbReference type="ChEBI" id="CHEBI:49883"/>
    </ligand>
</feature>
<dbReference type="CDD" id="cd06223">
    <property type="entry name" value="PRTases_typeI"/>
    <property type="match status" value="1"/>
</dbReference>
<keyword evidence="3 7" id="KW-0328">Glycosyltransferase</keyword>
<dbReference type="NCBIfam" id="TIGR01134">
    <property type="entry name" value="purF"/>
    <property type="match status" value="1"/>
</dbReference>
<dbReference type="Pfam" id="PF13522">
    <property type="entry name" value="GATase_6"/>
    <property type="match status" value="1"/>
</dbReference>
<keyword evidence="7 10" id="KW-0479">Metal-binding</keyword>
<dbReference type="PROSITE" id="PS51278">
    <property type="entry name" value="GATASE_TYPE_2"/>
    <property type="match status" value="1"/>
</dbReference>
<dbReference type="InterPro" id="IPR017932">
    <property type="entry name" value="GATase_2_dom"/>
</dbReference>
<evidence type="ECO:0000313" key="14">
    <source>
        <dbReference type="EMBL" id="APF19916.1"/>
    </source>
</evidence>
<dbReference type="EMBL" id="CM001402">
    <property type="protein sequence ID" value="EHO40009.1"/>
    <property type="molecule type" value="Genomic_DNA"/>
</dbReference>
<keyword evidence="16" id="KW-1185">Reference proteome</keyword>
<dbReference type="Proteomes" id="UP000183868">
    <property type="component" value="Chromosome"/>
</dbReference>
<dbReference type="KEGG" id="caby:Cabys_3168"/>
<comment type="cofactor">
    <cofactor evidence="7 10">
        <name>Mg(2+)</name>
        <dbReference type="ChEBI" id="CHEBI:18420"/>
    </cofactor>
    <text evidence="7 10">Binds 1 Mg(2+) ion per subunit.</text>
</comment>
<dbReference type="GO" id="GO:0051539">
    <property type="term" value="F:4 iron, 4 sulfur cluster binding"/>
    <property type="evidence" value="ECO:0007669"/>
    <property type="project" value="UniProtKB-KW"/>
</dbReference>
<evidence type="ECO:0000256" key="11">
    <source>
        <dbReference type="PIRSR" id="PIRSR000485-3"/>
    </source>
</evidence>
<protein>
    <recommendedName>
        <fullName evidence="7">Amidophosphoribosyltransferase</fullName>
        <shortName evidence="7">ATase</shortName>
        <ecNumber evidence="7">2.4.2.14</ecNumber>
    </recommendedName>
    <alternativeName>
        <fullName evidence="7">Glutamine phosphoribosylpyrophosphate amidotransferase</fullName>
        <shortName evidence="7">GPATase</shortName>
    </alternativeName>
</protein>
<dbReference type="AlphaFoldDB" id="H1XQC2"/>
<dbReference type="InterPro" id="IPR029057">
    <property type="entry name" value="PRTase-like"/>
</dbReference>
<feature type="binding site" evidence="7 10">
    <location>
        <position position="299"/>
    </location>
    <ligand>
        <name>Mg(2+)</name>
        <dbReference type="ChEBI" id="CHEBI:18420"/>
    </ligand>
</feature>
<reference evidence="14 17" key="2">
    <citation type="submission" date="2016-11" db="EMBL/GenBank/DDBJ databases">
        <title>Genomic analysis of Caldithrix abyssi and proposal of a novel bacterial phylum Caldithrichaeota.</title>
        <authorList>
            <person name="Kublanov I."/>
            <person name="Sigalova O."/>
            <person name="Gavrilov S."/>
            <person name="Lebedinsky A."/>
            <person name="Ivanova N."/>
            <person name="Daum C."/>
            <person name="Reddy T."/>
            <person name="Klenk H.P."/>
            <person name="Goker M."/>
            <person name="Reva O."/>
            <person name="Miroshnichenko M."/>
            <person name="Kyprides N."/>
            <person name="Woyke T."/>
            <person name="Gelfand M."/>
        </authorList>
    </citation>
    <scope>NUCLEOTIDE SEQUENCE [LARGE SCALE GENOMIC DNA]</scope>
    <source>
        <strain evidence="14 17">LF13</strain>
    </source>
</reference>
<evidence type="ECO:0000313" key="17">
    <source>
        <dbReference type="Proteomes" id="UP000183868"/>
    </source>
</evidence>
<evidence type="ECO:0000256" key="2">
    <source>
        <dbReference type="ARBA" id="ARBA00010138"/>
    </source>
</evidence>
<dbReference type="InterPro" id="IPR000836">
    <property type="entry name" value="PRTase_dom"/>
</dbReference>
<evidence type="ECO:0000256" key="10">
    <source>
        <dbReference type="PIRSR" id="PIRSR000485-2"/>
    </source>
</evidence>
<evidence type="ECO:0000256" key="5">
    <source>
        <dbReference type="ARBA" id="ARBA00022755"/>
    </source>
</evidence>
<evidence type="ECO:0000256" key="3">
    <source>
        <dbReference type="ARBA" id="ARBA00022676"/>
    </source>
</evidence>
<evidence type="ECO:0000256" key="7">
    <source>
        <dbReference type="HAMAP-Rule" id="MF_01931"/>
    </source>
</evidence>
<feature type="binding site" evidence="7 11">
    <location>
        <position position="249"/>
    </location>
    <ligand>
        <name>[4Fe-4S] cluster</name>
        <dbReference type="ChEBI" id="CHEBI:49883"/>
    </ligand>
</feature>
<dbReference type="eggNOG" id="COG0034">
    <property type="taxonomic scope" value="Bacteria"/>
</dbReference>
<dbReference type="InterPro" id="IPR001763">
    <property type="entry name" value="Rhodanese-like_dom"/>
</dbReference>
<name>H1XQC2_CALAY</name>
<keyword evidence="7" id="KW-0004">4Fe-4S</keyword>
<dbReference type="PROSITE" id="PS50206">
    <property type="entry name" value="RHODANESE_3"/>
    <property type="match status" value="1"/>
</dbReference>
<keyword evidence="5 7" id="KW-0658">Purine biosynthesis</keyword>
<keyword evidence="7 11" id="KW-0411">Iron-sulfur</keyword>
<feature type="domain" description="Glutamine amidotransferase type-2" evidence="13">
    <location>
        <begin position="2"/>
        <end position="233"/>
    </location>
</feature>
<accession>H1XQC2</accession>
<dbReference type="EC" id="2.4.2.14" evidence="7"/>
<keyword evidence="4 7" id="KW-0808">Transferase</keyword>
<dbReference type="Gene3D" id="3.60.20.10">
    <property type="entry name" value="Glutamine Phosphoribosylpyrophosphate, subunit 1, domain 1"/>
    <property type="match status" value="1"/>
</dbReference>
<dbReference type="InterPro" id="IPR005854">
    <property type="entry name" value="PurF"/>
</dbReference>
<sequence length="477" mass="53633">MCGVIGVYGYEDVAADIINGLETLQHRGQDSAGLVVFNGSFKMHKGNGSVSTVFKNLPLDRFKGEIGLGHVRYSTIGSTEAVDAQPIAVNYPYGLAMVHNGNVVNFNELRRKLYEEHHRLLDTSNDVALILYTLATQLEQKDLRHLTVEDIFDSVQGVQRIVQGAYSAITIIANKGLLAFTDPFGIRPLVMGRKFTDKGVIYGFASESTTFDFLGYEKIRDLKPGEMVFIDEERKIHSKIGLTKRQAFCVFEYIYFAREDSVIHNRLVASERVRMGKRLAQKIKESDLQPDIIIDVPNSAYFFASAMAEELGIPYRRGLAKNHHMGRTFITPGQKEREQMVRRKLNPIRDIVKGKKVAVVDDSIVRGTTSKRIVEMLRAAGAREVYFISASPPVKHPCIYGIDMSVKREILASHYDVDEIRQYLGADAVIYQDLEDLIDLYKDLPICHACFSGQYPTGAGEEVLEAIEKEKLQSNRV</sequence>
<organism evidence="15 16">
    <name type="scientific">Caldithrix abyssi DSM 13497</name>
    <dbReference type="NCBI Taxonomy" id="880073"/>
    <lineage>
        <taxon>Bacteria</taxon>
        <taxon>Pseudomonadati</taxon>
        <taxon>Calditrichota</taxon>
        <taxon>Calditrichia</taxon>
        <taxon>Calditrichales</taxon>
        <taxon>Calditrichaceae</taxon>
        <taxon>Caldithrix</taxon>
    </lineage>
</organism>
<evidence type="ECO:0000313" key="15">
    <source>
        <dbReference type="EMBL" id="EHO40009.1"/>
    </source>
</evidence>
<evidence type="ECO:0000313" key="16">
    <source>
        <dbReference type="Proteomes" id="UP000004671"/>
    </source>
</evidence>
<dbReference type="SUPFAM" id="SSF53271">
    <property type="entry name" value="PRTase-like"/>
    <property type="match status" value="1"/>
</dbReference>
<feature type="binding site" evidence="7 10">
    <location>
        <position position="362"/>
    </location>
    <ligand>
        <name>Mg(2+)</name>
        <dbReference type="ChEBI" id="CHEBI:18420"/>
    </ligand>
</feature>
<dbReference type="STRING" id="880073.Cabys_3168"/>
<evidence type="ECO:0000256" key="6">
    <source>
        <dbReference type="ARBA" id="ARBA00022962"/>
    </source>
</evidence>
<dbReference type="EMBL" id="CP018099">
    <property type="protein sequence ID" value="APF19916.1"/>
    <property type="molecule type" value="Genomic_DNA"/>
</dbReference>
<dbReference type="HAMAP" id="MF_01931">
    <property type="entry name" value="PurF"/>
    <property type="match status" value="1"/>
</dbReference>
<evidence type="ECO:0000259" key="13">
    <source>
        <dbReference type="PROSITE" id="PS51278"/>
    </source>
</evidence>
<comment type="catalytic activity">
    <reaction evidence="7 8">
        <text>5-phospho-beta-D-ribosylamine + L-glutamate + diphosphate = 5-phospho-alpha-D-ribose 1-diphosphate + L-glutamine + H2O</text>
        <dbReference type="Rhea" id="RHEA:14905"/>
        <dbReference type="ChEBI" id="CHEBI:15377"/>
        <dbReference type="ChEBI" id="CHEBI:29985"/>
        <dbReference type="ChEBI" id="CHEBI:33019"/>
        <dbReference type="ChEBI" id="CHEBI:58017"/>
        <dbReference type="ChEBI" id="CHEBI:58359"/>
        <dbReference type="ChEBI" id="CHEBI:58681"/>
        <dbReference type="EC" id="2.4.2.14"/>
    </reaction>
</comment>
<feature type="active site" description="Nucleophile" evidence="7 9">
    <location>
        <position position="2"/>
    </location>
</feature>
<comment type="similarity">
    <text evidence="2 7 8">In the C-terminal section; belongs to the purine/pyrimidine phosphoribosyltransferase family.</text>
</comment>
<dbReference type="GO" id="GO:0009113">
    <property type="term" value="P:purine nucleobase biosynthetic process"/>
    <property type="evidence" value="ECO:0007669"/>
    <property type="project" value="UniProtKB-UniRule"/>
</dbReference>
<dbReference type="Gene3D" id="3.40.50.2020">
    <property type="match status" value="1"/>
</dbReference>
<feature type="binding site" evidence="7 11">
    <location>
        <position position="447"/>
    </location>
    <ligand>
        <name>[4Fe-4S] cluster</name>
        <dbReference type="ChEBI" id="CHEBI:49883"/>
    </ligand>
</feature>
<dbReference type="GO" id="GO:0000287">
    <property type="term" value="F:magnesium ion binding"/>
    <property type="evidence" value="ECO:0007669"/>
    <property type="project" value="UniProtKB-UniRule"/>
</dbReference>
<reference evidence="15 16" key="1">
    <citation type="submission" date="2011-09" db="EMBL/GenBank/DDBJ databases">
        <title>The permanent draft genome of Caldithrix abyssi DSM 13497.</title>
        <authorList>
            <consortium name="US DOE Joint Genome Institute (JGI-PGF)"/>
            <person name="Lucas S."/>
            <person name="Han J."/>
            <person name="Lapidus A."/>
            <person name="Bruce D."/>
            <person name="Goodwin L."/>
            <person name="Pitluck S."/>
            <person name="Peters L."/>
            <person name="Kyrpides N."/>
            <person name="Mavromatis K."/>
            <person name="Ivanova N."/>
            <person name="Mikhailova N."/>
            <person name="Chertkov O."/>
            <person name="Detter J.C."/>
            <person name="Tapia R."/>
            <person name="Han C."/>
            <person name="Land M."/>
            <person name="Hauser L."/>
            <person name="Markowitz V."/>
            <person name="Cheng J.-F."/>
            <person name="Hugenholtz P."/>
            <person name="Woyke T."/>
            <person name="Wu D."/>
            <person name="Spring S."/>
            <person name="Brambilla E."/>
            <person name="Klenk H.-P."/>
            <person name="Eisen J.A."/>
        </authorList>
    </citation>
    <scope>NUCLEOTIDE SEQUENCE [LARGE SCALE GENOMIC DNA]</scope>
    <source>
        <strain evidence="15 16">DSM 13497</strain>
    </source>
</reference>
<dbReference type="InterPro" id="IPR029055">
    <property type="entry name" value="Ntn_hydrolases_N"/>
</dbReference>
<dbReference type="InParanoid" id="H1XQC2"/>
<evidence type="ECO:0000256" key="4">
    <source>
        <dbReference type="ARBA" id="ARBA00022679"/>
    </source>
</evidence>
<proteinExistence type="inferred from homology"/>
<comment type="cofactor">
    <cofactor evidence="7 11">
        <name>[4Fe-4S] cluster</name>
        <dbReference type="ChEBI" id="CHEBI:49883"/>
    </cofactor>
    <text evidence="7 11">Binds 1 [4Fe-4S] cluster per subunit.</text>
</comment>
<evidence type="ECO:0000259" key="12">
    <source>
        <dbReference type="PROSITE" id="PS50206"/>
    </source>
</evidence>
<feature type="binding site" evidence="7 11">
    <location>
        <position position="450"/>
    </location>
    <ligand>
        <name>[4Fe-4S] cluster</name>
        <dbReference type="ChEBI" id="CHEBI:49883"/>
    </ligand>
</feature>
<keyword evidence="7 11" id="KW-0408">Iron</keyword>
<keyword evidence="7 10" id="KW-0460">Magnesium</keyword>
<comment type="pathway">
    <text evidence="1 7 8">Purine metabolism; IMP biosynthesis via de novo pathway; N(1)-(5-phospho-D-ribosyl)glycinamide from 5-phospho-alpha-D-ribose 1-diphosphate: step 1/2.</text>
</comment>
<evidence type="ECO:0000256" key="8">
    <source>
        <dbReference type="PIRNR" id="PIRNR000485"/>
    </source>
</evidence>
<dbReference type="HOGENOM" id="CLU_022389_3_1_0"/>